<dbReference type="Pfam" id="PF11807">
    <property type="entry name" value="UstYa"/>
    <property type="match status" value="1"/>
</dbReference>
<evidence type="ECO:0000313" key="4">
    <source>
        <dbReference type="Proteomes" id="UP000317257"/>
    </source>
</evidence>
<sequence>MTWPDYYPKPEPGMEKVDRAHIDHCIEMLRIAIMCAGDVTPITLYIPEWQDDPTPDFSTMHTCRDFSKILDYVKQNEIEWSYSSNE</sequence>
<comment type="similarity">
    <text evidence="2">Belongs to the ustYa family.</text>
</comment>
<organism evidence="3 4">
    <name type="scientific">Metarhizium rileyi (strain RCEF 4871)</name>
    <name type="common">Nomuraea rileyi</name>
    <dbReference type="NCBI Taxonomy" id="1649241"/>
    <lineage>
        <taxon>Eukaryota</taxon>
        <taxon>Fungi</taxon>
        <taxon>Dikarya</taxon>
        <taxon>Ascomycota</taxon>
        <taxon>Pezizomycotina</taxon>
        <taxon>Sordariomycetes</taxon>
        <taxon>Hypocreomycetidae</taxon>
        <taxon>Hypocreales</taxon>
        <taxon>Clavicipitaceae</taxon>
        <taxon>Metarhizium</taxon>
    </lineage>
</organism>
<evidence type="ECO:0000256" key="1">
    <source>
        <dbReference type="ARBA" id="ARBA00004685"/>
    </source>
</evidence>
<dbReference type="PANTHER" id="PTHR33365">
    <property type="entry name" value="YALI0B05434P"/>
    <property type="match status" value="1"/>
</dbReference>
<dbReference type="InterPro" id="IPR021765">
    <property type="entry name" value="UstYa-like"/>
</dbReference>
<dbReference type="Proteomes" id="UP000317257">
    <property type="component" value="Unassembled WGS sequence"/>
</dbReference>
<evidence type="ECO:0000256" key="2">
    <source>
        <dbReference type="ARBA" id="ARBA00035112"/>
    </source>
</evidence>
<dbReference type="EMBL" id="SBHS01000057">
    <property type="protein sequence ID" value="TWU70932.1"/>
    <property type="molecule type" value="Genomic_DNA"/>
</dbReference>
<accession>A0A5C6FZT5</accession>
<evidence type="ECO:0000313" key="3">
    <source>
        <dbReference type="EMBL" id="TWU70932.1"/>
    </source>
</evidence>
<gene>
    <name evidence="3" type="ORF">ED733_001776</name>
</gene>
<proteinExistence type="inferred from homology"/>
<comment type="pathway">
    <text evidence="1">Mycotoxin biosynthesis.</text>
</comment>
<reference evidence="4" key="1">
    <citation type="submission" date="2018-12" db="EMBL/GenBank/DDBJ databases">
        <title>The complete genome of Metarhizium rileyi, a key fungal pathogen of Lepidoptera.</title>
        <authorList>
            <person name="Binneck E."/>
            <person name="Lastra C.C.L."/>
            <person name="Sosa-Gomez D.R."/>
        </authorList>
    </citation>
    <scope>NUCLEOTIDE SEQUENCE [LARGE SCALE GENOMIC DNA]</scope>
    <source>
        <strain evidence="4">Cep018-CH2</strain>
    </source>
</reference>
<protein>
    <submittedName>
        <fullName evidence="3">Uncharacterized protein</fullName>
    </submittedName>
</protein>
<dbReference type="PANTHER" id="PTHR33365:SF4">
    <property type="entry name" value="CYCLOCHLOROTINE BIOSYNTHESIS PROTEIN O"/>
    <property type="match status" value="1"/>
</dbReference>
<name>A0A5C6FZT5_METRR</name>
<comment type="caution">
    <text evidence="3">The sequence shown here is derived from an EMBL/GenBank/DDBJ whole genome shotgun (WGS) entry which is preliminary data.</text>
</comment>
<dbReference type="GO" id="GO:0043386">
    <property type="term" value="P:mycotoxin biosynthetic process"/>
    <property type="evidence" value="ECO:0007669"/>
    <property type="project" value="InterPro"/>
</dbReference>
<dbReference type="AlphaFoldDB" id="A0A5C6FZT5"/>